<dbReference type="GO" id="GO:0005886">
    <property type="term" value="C:plasma membrane"/>
    <property type="evidence" value="ECO:0007669"/>
    <property type="project" value="UniProtKB-SubCell"/>
</dbReference>
<evidence type="ECO:0000256" key="2">
    <source>
        <dbReference type="ARBA" id="ARBA00022475"/>
    </source>
</evidence>
<evidence type="ECO:0000256" key="3">
    <source>
        <dbReference type="ARBA" id="ARBA00022692"/>
    </source>
</evidence>
<feature type="transmembrane region" description="Helical" evidence="6">
    <location>
        <begin position="112"/>
        <end position="130"/>
    </location>
</feature>
<keyword evidence="9" id="KW-1185">Reference proteome</keyword>
<proteinExistence type="predicted"/>
<comment type="subcellular location">
    <subcellularLocation>
        <location evidence="1">Cell membrane</location>
        <topology evidence="1">Multi-pass membrane protein</topology>
    </subcellularLocation>
</comment>
<evidence type="ECO:0000313" key="9">
    <source>
        <dbReference type="Proteomes" id="UP000184310"/>
    </source>
</evidence>
<name>A0A1M6QYA3_9CLOT</name>
<feature type="domain" description="RDD" evidence="7">
    <location>
        <begin position="5"/>
        <end position="143"/>
    </location>
</feature>
<keyword evidence="5 6" id="KW-0472">Membrane</keyword>
<dbReference type="STRING" id="1121302.SAMN02745163_03494"/>
<feature type="transmembrane region" description="Helical" evidence="6">
    <location>
        <begin position="12"/>
        <end position="32"/>
    </location>
</feature>
<keyword evidence="2" id="KW-1003">Cell membrane</keyword>
<dbReference type="Pfam" id="PF06271">
    <property type="entry name" value="RDD"/>
    <property type="match status" value="1"/>
</dbReference>
<accession>A0A1M6QYA3</accession>
<dbReference type="InterPro" id="IPR051791">
    <property type="entry name" value="Pra-immunoreactive"/>
</dbReference>
<dbReference type="Proteomes" id="UP000184310">
    <property type="component" value="Unassembled WGS sequence"/>
</dbReference>
<dbReference type="AlphaFoldDB" id="A0A1M6QYA3"/>
<evidence type="ECO:0000256" key="6">
    <source>
        <dbReference type="SAM" id="Phobius"/>
    </source>
</evidence>
<dbReference type="OrthoDB" id="9793824at2"/>
<organism evidence="8 9">
    <name type="scientific">Clostridium cavendishii DSM 21758</name>
    <dbReference type="NCBI Taxonomy" id="1121302"/>
    <lineage>
        <taxon>Bacteria</taxon>
        <taxon>Bacillati</taxon>
        <taxon>Bacillota</taxon>
        <taxon>Clostridia</taxon>
        <taxon>Eubacteriales</taxon>
        <taxon>Clostridiaceae</taxon>
        <taxon>Clostridium</taxon>
    </lineage>
</organism>
<keyword evidence="3 6" id="KW-0812">Transmembrane</keyword>
<sequence>MFSSASRGRRFLAYLIDAIIVGLVVGGIFWLIGFDKVFSDYVSNSRDISGKIEFLGWKNKLNWSSFLVYCIYCSVMEGSKLQATLGKRIMGIRVIKDDGEDLTMATSLIRNMFKIISYIPCSLGFIWILFSSEKKGWHDYIAKTVVIDD</sequence>
<protein>
    <submittedName>
        <fullName evidence="8">Uncharacterized membrane protein YckC, RDD family</fullName>
    </submittedName>
</protein>
<gene>
    <name evidence="8" type="ORF">SAMN02745163_03494</name>
</gene>
<evidence type="ECO:0000256" key="5">
    <source>
        <dbReference type="ARBA" id="ARBA00023136"/>
    </source>
</evidence>
<dbReference type="InterPro" id="IPR010432">
    <property type="entry name" value="RDD"/>
</dbReference>
<keyword evidence="4 6" id="KW-1133">Transmembrane helix</keyword>
<evidence type="ECO:0000259" key="7">
    <source>
        <dbReference type="Pfam" id="PF06271"/>
    </source>
</evidence>
<dbReference type="PANTHER" id="PTHR36115">
    <property type="entry name" value="PROLINE-RICH ANTIGEN HOMOLOG-RELATED"/>
    <property type="match status" value="1"/>
</dbReference>
<dbReference type="RefSeq" id="WP_072990903.1">
    <property type="nucleotide sequence ID" value="NZ_FQZB01000015.1"/>
</dbReference>
<dbReference type="PANTHER" id="PTHR36115:SF4">
    <property type="entry name" value="MEMBRANE PROTEIN"/>
    <property type="match status" value="1"/>
</dbReference>
<dbReference type="EMBL" id="FQZB01000015">
    <property type="protein sequence ID" value="SHK25239.1"/>
    <property type="molecule type" value="Genomic_DNA"/>
</dbReference>
<reference evidence="8 9" key="1">
    <citation type="submission" date="2016-11" db="EMBL/GenBank/DDBJ databases">
        <authorList>
            <person name="Jaros S."/>
            <person name="Januszkiewicz K."/>
            <person name="Wedrychowicz H."/>
        </authorList>
    </citation>
    <scope>NUCLEOTIDE SEQUENCE [LARGE SCALE GENOMIC DNA]</scope>
    <source>
        <strain evidence="8 9">DSM 21758</strain>
    </source>
</reference>
<evidence type="ECO:0000313" key="8">
    <source>
        <dbReference type="EMBL" id="SHK25239.1"/>
    </source>
</evidence>
<evidence type="ECO:0000256" key="4">
    <source>
        <dbReference type="ARBA" id="ARBA00022989"/>
    </source>
</evidence>
<evidence type="ECO:0000256" key="1">
    <source>
        <dbReference type="ARBA" id="ARBA00004651"/>
    </source>
</evidence>